<gene>
    <name evidence="2" type="ORF">OSIN01602_LOCUS14723</name>
</gene>
<evidence type="ECO:0000313" key="2">
    <source>
        <dbReference type="EMBL" id="CAD9348881.1"/>
    </source>
</evidence>
<name>A0A7S2EPJ3_TRICV</name>
<evidence type="ECO:0000256" key="1">
    <source>
        <dbReference type="SAM" id="MobiDB-lite"/>
    </source>
</evidence>
<reference evidence="2" key="1">
    <citation type="submission" date="2021-01" db="EMBL/GenBank/DDBJ databases">
        <authorList>
            <person name="Corre E."/>
            <person name="Pelletier E."/>
            <person name="Niang G."/>
            <person name="Scheremetjew M."/>
            <person name="Finn R."/>
            <person name="Kale V."/>
            <person name="Holt S."/>
            <person name="Cochrane G."/>
            <person name="Meng A."/>
            <person name="Brown T."/>
            <person name="Cohen L."/>
        </authorList>
    </citation>
    <scope>NUCLEOTIDE SEQUENCE</scope>
    <source>
        <strain evidence="2">Grunow 1884</strain>
    </source>
</reference>
<sequence>MNALTSTAARGAVAARSSASRTAQRRNMGSGGPKPEWTGIDKVVRGYFPEDYQLAGAILGGYGALIAGFSLKSKFSSAPEAAAAPAAPVKVASAGGDAVPSVDSPEFESYIEGGGFDKMLESEDALNKWVESA</sequence>
<feature type="compositionally biased region" description="Low complexity" evidence="1">
    <location>
        <begin position="1"/>
        <end position="26"/>
    </location>
</feature>
<feature type="region of interest" description="Disordered" evidence="1">
    <location>
        <begin position="1"/>
        <end position="39"/>
    </location>
</feature>
<accession>A0A7S2EPJ3</accession>
<protein>
    <submittedName>
        <fullName evidence="2">Uncharacterized protein</fullName>
    </submittedName>
</protein>
<dbReference type="EMBL" id="HBGO01025662">
    <property type="protein sequence ID" value="CAD9348881.1"/>
    <property type="molecule type" value="Transcribed_RNA"/>
</dbReference>
<proteinExistence type="predicted"/>
<dbReference type="AlphaFoldDB" id="A0A7S2EPJ3"/>
<organism evidence="2">
    <name type="scientific">Trieres chinensis</name>
    <name type="common">Marine centric diatom</name>
    <name type="synonym">Odontella sinensis</name>
    <dbReference type="NCBI Taxonomy" id="1514140"/>
    <lineage>
        <taxon>Eukaryota</taxon>
        <taxon>Sar</taxon>
        <taxon>Stramenopiles</taxon>
        <taxon>Ochrophyta</taxon>
        <taxon>Bacillariophyta</taxon>
        <taxon>Mediophyceae</taxon>
        <taxon>Biddulphiophycidae</taxon>
        <taxon>Eupodiscales</taxon>
        <taxon>Parodontellaceae</taxon>
        <taxon>Trieres</taxon>
    </lineage>
</organism>